<evidence type="ECO:0000256" key="1">
    <source>
        <dbReference type="SAM" id="MobiDB-lite"/>
    </source>
</evidence>
<comment type="caution">
    <text evidence="2">The sequence shown here is derived from an EMBL/GenBank/DDBJ whole genome shotgun (WGS) entry which is preliminary data.</text>
</comment>
<name>A0A921ZS70_MANSE</name>
<evidence type="ECO:0000313" key="3">
    <source>
        <dbReference type="Proteomes" id="UP000791440"/>
    </source>
</evidence>
<keyword evidence="3" id="KW-1185">Reference proteome</keyword>
<evidence type="ECO:0000313" key="2">
    <source>
        <dbReference type="EMBL" id="KAG6463395.1"/>
    </source>
</evidence>
<evidence type="ECO:0008006" key="4">
    <source>
        <dbReference type="Google" id="ProtNLM"/>
    </source>
</evidence>
<gene>
    <name evidence="2" type="ORF">O3G_MSEX013847</name>
</gene>
<dbReference type="EMBL" id="JH668981">
    <property type="protein sequence ID" value="KAG6463395.1"/>
    <property type="molecule type" value="Genomic_DNA"/>
</dbReference>
<dbReference type="Proteomes" id="UP000791440">
    <property type="component" value="Unassembled WGS sequence"/>
</dbReference>
<reference evidence="2" key="1">
    <citation type="journal article" date="2016" name="Insect Biochem. Mol. Biol.">
        <title>Multifaceted biological insights from a draft genome sequence of the tobacco hornworm moth, Manduca sexta.</title>
        <authorList>
            <person name="Kanost M.R."/>
            <person name="Arrese E.L."/>
            <person name="Cao X."/>
            <person name="Chen Y.R."/>
            <person name="Chellapilla S."/>
            <person name="Goldsmith M.R."/>
            <person name="Grosse-Wilde E."/>
            <person name="Heckel D.G."/>
            <person name="Herndon N."/>
            <person name="Jiang H."/>
            <person name="Papanicolaou A."/>
            <person name="Qu J."/>
            <person name="Soulages J.L."/>
            <person name="Vogel H."/>
            <person name="Walters J."/>
            <person name="Waterhouse R.M."/>
            <person name="Ahn S.J."/>
            <person name="Almeida F.C."/>
            <person name="An C."/>
            <person name="Aqrawi P."/>
            <person name="Bretschneider A."/>
            <person name="Bryant W.B."/>
            <person name="Bucks S."/>
            <person name="Chao H."/>
            <person name="Chevignon G."/>
            <person name="Christen J.M."/>
            <person name="Clarke D.F."/>
            <person name="Dittmer N.T."/>
            <person name="Ferguson L.C.F."/>
            <person name="Garavelou S."/>
            <person name="Gordon K.H.J."/>
            <person name="Gunaratna R.T."/>
            <person name="Han Y."/>
            <person name="Hauser F."/>
            <person name="He Y."/>
            <person name="Heidel-Fischer H."/>
            <person name="Hirsh A."/>
            <person name="Hu Y."/>
            <person name="Jiang H."/>
            <person name="Kalra D."/>
            <person name="Klinner C."/>
            <person name="Konig C."/>
            <person name="Kovar C."/>
            <person name="Kroll A.R."/>
            <person name="Kuwar S.S."/>
            <person name="Lee S.L."/>
            <person name="Lehman R."/>
            <person name="Li K."/>
            <person name="Li Z."/>
            <person name="Liang H."/>
            <person name="Lovelace S."/>
            <person name="Lu Z."/>
            <person name="Mansfield J.H."/>
            <person name="McCulloch K.J."/>
            <person name="Mathew T."/>
            <person name="Morton B."/>
            <person name="Muzny D.M."/>
            <person name="Neunemann D."/>
            <person name="Ongeri F."/>
            <person name="Pauchet Y."/>
            <person name="Pu L.L."/>
            <person name="Pyrousis I."/>
            <person name="Rao X.J."/>
            <person name="Redding A."/>
            <person name="Roesel C."/>
            <person name="Sanchez-Gracia A."/>
            <person name="Schaack S."/>
            <person name="Shukla A."/>
            <person name="Tetreau G."/>
            <person name="Wang Y."/>
            <person name="Xiong G.H."/>
            <person name="Traut W."/>
            <person name="Walsh T.K."/>
            <person name="Worley K.C."/>
            <person name="Wu D."/>
            <person name="Wu W."/>
            <person name="Wu Y.Q."/>
            <person name="Zhang X."/>
            <person name="Zou Z."/>
            <person name="Zucker H."/>
            <person name="Briscoe A.D."/>
            <person name="Burmester T."/>
            <person name="Clem R.J."/>
            <person name="Feyereisen R."/>
            <person name="Grimmelikhuijzen C.J.P."/>
            <person name="Hamodrakas S.J."/>
            <person name="Hansson B.S."/>
            <person name="Huguet E."/>
            <person name="Jermiin L.S."/>
            <person name="Lan Q."/>
            <person name="Lehman H.K."/>
            <person name="Lorenzen M."/>
            <person name="Merzendorfer H."/>
            <person name="Michalopoulos I."/>
            <person name="Morton D.B."/>
            <person name="Muthukrishnan S."/>
            <person name="Oakeshott J.G."/>
            <person name="Palmer W."/>
            <person name="Park Y."/>
            <person name="Passarelli A.L."/>
            <person name="Rozas J."/>
            <person name="Schwartz L.M."/>
            <person name="Smith W."/>
            <person name="Southgate A."/>
            <person name="Vilcinskas A."/>
            <person name="Vogt R."/>
            <person name="Wang P."/>
            <person name="Werren J."/>
            <person name="Yu X.Q."/>
            <person name="Zhou J.J."/>
            <person name="Brown S.J."/>
            <person name="Scherer S.E."/>
            <person name="Richards S."/>
            <person name="Blissard G.W."/>
        </authorList>
    </citation>
    <scope>NUCLEOTIDE SEQUENCE</scope>
</reference>
<organism evidence="2 3">
    <name type="scientific">Manduca sexta</name>
    <name type="common">Tobacco hawkmoth</name>
    <name type="synonym">Tobacco hornworm</name>
    <dbReference type="NCBI Taxonomy" id="7130"/>
    <lineage>
        <taxon>Eukaryota</taxon>
        <taxon>Metazoa</taxon>
        <taxon>Ecdysozoa</taxon>
        <taxon>Arthropoda</taxon>
        <taxon>Hexapoda</taxon>
        <taxon>Insecta</taxon>
        <taxon>Pterygota</taxon>
        <taxon>Neoptera</taxon>
        <taxon>Endopterygota</taxon>
        <taxon>Lepidoptera</taxon>
        <taxon>Glossata</taxon>
        <taxon>Ditrysia</taxon>
        <taxon>Bombycoidea</taxon>
        <taxon>Sphingidae</taxon>
        <taxon>Sphinginae</taxon>
        <taxon>Sphingini</taxon>
        <taxon>Manduca</taxon>
    </lineage>
</organism>
<feature type="region of interest" description="Disordered" evidence="1">
    <location>
        <begin position="295"/>
        <end position="314"/>
    </location>
</feature>
<proteinExistence type="predicted"/>
<sequence length="314" mass="36972">MNNIKSYSKLPYIYIKELGGRLLLDTGASQSLINPKALQNNTDLDFEIKKETHFIKTAHATFKHNQVVYITLPERLFKEKITHKFLIFNFDSDFIGLLGLDLLVPLNCKIDIKNMKLHTDKTEIPIRDDIKSYSKIEPKSEQVVNLLCNYKEGEYYSQGKTTKSGLIFPPALVTVKNGNVLTTVINTSENDLILKNSHHLNLQRIKTKQKNISVENKQNNINLDEFLNQNLERLRTTHMNQEEYREIKKLCYKYRDIFHCEEIPLTFTHEIKHQLRLLDNKPIYIRNFRQAPKQKEEIKKQINKLPRTKYNSRK</sequence>
<protein>
    <recommendedName>
        <fullName evidence="4">Peptidase A2 domain-containing protein</fullName>
    </recommendedName>
</protein>
<reference evidence="2" key="2">
    <citation type="submission" date="2020-12" db="EMBL/GenBank/DDBJ databases">
        <authorList>
            <person name="Kanost M."/>
        </authorList>
    </citation>
    <scope>NUCLEOTIDE SEQUENCE</scope>
</reference>
<dbReference type="AlphaFoldDB" id="A0A921ZS70"/>
<accession>A0A921ZS70</accession>